<dbReference type="GO" id="GO:0006508">
    <property type="term" value="P:proteolysis"/>
    <property type="evidence" value="ECO:0007669"/>
    <property type="project" value="UniProtKB-KW"/>
</dbReference>
<dbReference type="PANTHER" id="PTHR44227">
    <property type="match status" value="1"/>
</dbReference>
<reference evidence="4 5" key="1">
    <citation type="journal article" date="2022" name="Int. J. Syst. Evol. Microbiol.">
        <title>&lt;i&gt;Sideroxyarcus emersonii&lt;/i&gt; gen. nov. sp. nov., a neutrophilic, microaerobic iron- and thiosulfate-oxidizing bacterium isolated from iron-rich wetland sediment.</title>
        <authorList>
            <person name="Kato S."/>
            <person name="Itoh T."/>
            <person name="Iino T."/>
            <person name="Ohkuma M."/>
        </authorList>
    </citation>
    <scope>NUCLEOTIDE SEQUENCE [LARGE SCALE GENOMIC DNA]</scope>
    <source>
        <strain evidence="4 5">MIZ01</strain>
    </source>
</reference>
<dbReference type="SMART" id="SM00028">
    <property type="entry name" value="TPR"/>
    <property type="match status" value="8"/>
</dbReference>
<dbReference type="Pfam" id="PF13432">
    <property type="entry name" value="TPR_16"/>
    <property type="match status" value="3"/>
</dbReference>
<dbReference type="Proteomes" id="UP001320326">
    <property type="component" value="Chromosome"/>
</dbReference>
<keyword evidence="5" id="KW-1185">Reference proteome</keyword>
<dbReference type="AlphaFoldDB" id="A0AAN1XB58"/>
<keyword evidence="2" id="KW-0802">TPR repeat</keyword>
<keyword evidence="4" id="KW-0645">Protease</keyword>
<sequence>MTTSTEISRDMMNFRLRHSILAIFPLLAACAHAPQPVADSAPVHGGKTNLEQIAEAPKLDLPNVALTDRLLYEFLLGDIAAQRNKPELAAHVYLDLAKTTRDPRVARRAAQLAYEARQFDAAVDAFKLWEELEPSSPLAKQMLLTLLLSGGKLQEARPYLDSVLQADPANAGRTFMSVYPLAARSTPDKSVVLDWTIEVTHPYPKVAEGHWAVAQAAAAAGKNDLAQAEIHEAVTLRPEWDAAAVFEAELYLNSDPQKGLALLKEFLDDHPDNKELRLFYARALLNQKQFSASRDQFERLLKSSPGSPDLAFAVALISMQMGEYDRAEQELKQALSGGGKEGNAVHFYLAQLNEARQNDAVALEEYRQVKGGEYAYAARLREIALLDKVGKYAEAREVLHGVVAKNDQQRVQLIMVDAQLLREDKKYQDSYQVLTQGLAKFPDNPELLYQTAMAADKLDKLELFEQLIRKLMKIAPDDAHAYNALGYSLLDRNMRIPEAMKLVEKAYQLAPDDAAIIDSMGWGNYLLGNLDKSLEFLKRAFAANPDPEIAAHLGEVLWKRGDKDGARKVWADSAKANPDNEALKAVMKRFLP</sequence>
<dbReference type="InterPro" id="IPR011990">
    <property type="entry name" value="TPR-like_helical_dom_sf"/>
</dbReference>
<organism evidence="4 5">
    <name type="scientific">Sideroxyarcus emersonii</name>
    <dbReference type="NCBI Taxonomy" id="2764705"/>
    <lineage>
        <taxon>Bacteria</taxon>
        <taxon>Pseudomonadati</taxon>
        <taxon>Pseudomonadota</taxon>
        <taxon>Betaproteobacteria</taxon>
        <taxon>Nitrosomonadales</taxon>
        <taxon>Gallionellaceae</taxon>
        <taxon>Sideroxyarcus</taxon>
    </lineage>
</organism>
<keyword evidence="3" id="KW-0732">Signal</keyword>
<dbReference type="PANTHER" id="PTHR44227:SF3">
    <property type="entry name" value="PROTEIN O-MANNOSYL-TRANSFERASE TMTC4"/>
    <property type="match status" value="1"/>
</dbReference>
<dbReference type="InterPro" id="IPR052346">
    <property type="entry name" value="O-mannosyl-transferase_TMTC"/>
</dbReference>
<accession>A0AAN1XB58</accession>
<dbReference type="KEGG" id="seme:MIZ01_2083"/>
<name>A0AAN1XB58_9PROT</name>
<keyword evidence="4" id="KW-0378">Hydrolase</keyword>
<protein>
    <submittedName>
        <fullName evidence="4">Beta-barrel assembly-enhancing protease</fullName>
    </submittedName>
</protein>
<evidence type="ECO:0000256" key="3">
    <source>
        <dbReference type="SAM" id="SignalP"/>
    </source>
</evidence>
<evidence type="ECO:0000256" key="2">
    <source>
        <dbReference type="ARBA" id="ARBA00022803"/>
    </source>
</evidence>
<feature type="chain" id="PRO_5042894127" evidence="3">
    <location>
        <begin position="34"/>
        <end position="592"/>
    </location>
</feature>
<dbReference type="RefSeq" id="WP_237246812.1">
    <property type="nucleotide sequence ID" value="NZ_AP023423.1"/>
</dbReference>
<dbReference type="Pfam" id="PF14559">
    <property type="entry name" value="TPR_19"/>
    <property type="match status" value="2"/>
</dbReference>
<keyword evidence="1" id="KW-0677">Repeat</keyword>
<evidence type="ECO:0000313" key="4">
    <source>
        <dbReference type="EMBL" id="BCK88280.1"/>
    </source>
</evidence>
<dbReference type="GO" id="GO:0008233">
    <property type="term" value="F:peptidase activity"/>
    <property type="evidence" value="ECO:0007669"/>
    <property type="project" value="UniProtKB-KW"/>
</dbReference>
<dbReference type="EMBL" id="AP023423">
    <property type="protein sequence ID" value="BCK88280.1"/>
    <property type="molecule type" value="Genomic_DNA"/>
</dbReference>
<feature type="signal peptide" evidence="3">
    <location>
        <begin position="1"/>
        <end position="33"/>
    </location>
</feature>
<dbReference type="Gene3D" id="1.25.40.10">
    <property type="entry name" value="Tetratricopeptide repeat domain"/>
    <property type="match status" value="2"/>
</dbReference>
<gene>
    <name evidence="4" type="ORF">MIZ01_2083</name>
</gene>
<dbReference type="SUPFAM" id="SSF48452">
    <property type="entry name" value="TPR-like"/>
    <property type="match status" value="3"/>
</dbReference>
<evidence type="ECO:0000313" key="5">
    <source>
        <dbReference type="Proteomes" id="UP001320326"/>
    </source>
</evidence>
<evidence type="ECO:0000256" key="1">
    <source>
        <dbReference type="ARBA" id="ARBA00022737"/>
    </source>
</evidence>
<proteinExistence type="predicted"/>
<dbReference type="InterPro" id="IPR019734">
    <property type="entry name" value="TPR_rpt"/>
</dbReference>